<gene>
    <name evidence="1" type="ORF">BJY01DRAFT_10653</name>
</gene>
<proteinExistence type="predicted"/>
<dbReference type="Proteomes" id="UP001610446">
    <property type="component" value="Unassembled WGS sequence"/>
</dbReference>
<comment type="caution">
    <text evidence="1">The sequence shown here is derived from an EMBL/GenBank/DDBJ whole genome shotgun (WGS) entry which is preliminary data.</text>
</comment>
<organism evidence="1 2">
    <name type="scientific">Aspergillus pseudoustus</name>
    <dbReference type="NCBI Taxonomy" id="1810923"/>
    <lineage>
        <taxon>Eukaryota</taxon>
        <taxon>Fungi</taxon>
        <taxon>Dikarya</taxon>
        <taxon>Ascomycota</taxon>
        <taxon>Pezizomycotina</taxon>
        <taxon>Eurotiomycetes</taxon>
        <taxon>Eurotiomycetidae</taxon>
        <taxon>Eurotiales</taxon>
        <taxon>Aspergillaceae</taxon>
        <taxon>Aspergillus</taxon>
        <taxon>Aspergillus subgen. Nidulantes</taxon>
    </lineage>
</organism>
<sequence>MLQTWFQYSRAQKSTCLMSSIYFKSQWQAGSLFLDLQFDDRLWILEEKRVGELRADPDIPGTVQRLTAESGAPLAVIYIWQGKYEPVDNERLSWAAGILIVPARRFCKTGGCPETPADWAWLRAGSGFATNQSPHGLKGLDLRQWRFQFVLLASKRFKSGNMHTATMLCRQATLCGDAAFVVLVPAAGVS</sequence>
<dbReference type="EMBL" id="JBFXLU010000011">
    <property type="protein sequence ID" value="KAL2855334.1"/>
    <property type="molecule type" value="Genomic_DNA"/>
</dbReference>
<protein>
    <submittedName>
        <fullName evidence="1">Uncharacterized protein</fullName>
    </submittedName>
</protein>
<name>A0ABR4KSR4_9EURO</name>
<evidence type="ECO:0000313" key="1">
    <source>
        <dbReference type="EMBL" id="KAL2855334.1"/>
    </source>
</evidence>
<reference evidence="1 2" key="1">
    <citation type="submission" date="2024-07" db="EMBL/GenBank/DDBJ databases">
        <title>Section-level genome sequencing and comparative genomics of Aspergillus sections Usti and Cavernicolus.</title>
        <authorList>
            <consortium name="Lawrence Berkeley National Laboratory"/>
            <person name="Nybo J.L."/>
            <person name="Vesth T.C."/>
            <person name="Theobald S."/>
            <person name="Frisvad J.C."/>
            <person name="Larsen T.O."/>
            <person name="Kjaerboelling I."/>
            <person name="Rothschild-Mancinelli K."/>
            <person name="Lyhne E.K."/>
            <person name="Kogle M.E."/>
            <person name="Barry K."/>
            <person name="Clum A."/>
            <person name="Na H."/>
            <person name="Ledsgaard L."/>
            <person name="Lin J."/>
            <person name="Lipzen A."/>
            <person name="Kuo A."/>
            <person name="Riley R."/>
            <person name="Mondo S."/>
            <person name="Labutti K."/>
            <person name="Haridas S."/>
            <person name="Pangalinan J."/>
            <person name="Salamov A.A."/>
            <person name="Simmons B.A."/>
            <person name="Magnuson J.K."/>
            <person name="Chen J."/>
            <person name="Drula E."/>
            <person name="Henrissat B."/>
            <person name="Wiebenga A."/>
            <person name="Lubbers R.J."/>
            <person name="Gomes A.C."/>
            <person name="Makela M.R."/>
            <person name="Stajich J."/>
            <person name="Grigoriev I.V."/>
            <person name="Mortensen U.H."/>
            <person name="De Vries R.P."/>
            <person name="Baker S.E."/>
            <person name="Andersen M.R."/>
        </authorList>
    </citation>
    <scope>NUCLEOTIDE SEQUENCE [LARGE SCALE GENOMIC DNA]</scope>
    <source>
        <strain evidence="1 2">CBS 123904</strain>
    </source>
</reference>
<accession>A0ABR4KSR4</accession>
<evidence type="ECO:0000313" key="2">
    <source>
        <dbReference type="Proteomes" id="UP001610446"/>
    </source>
</evidence>
<keyword evidence="2" id="KW-1185">Reference proteome</keyword>